<protein>
    <submittedName>
        <fullName evidence="2">Thioredoxin</fullName>
    </submittedName>
</protein>
<dbReference type="Gene3D" id="3.40.30.10">
    <property type="entry name" value="Glutaredoxin"/>
    <property type="match status" value="1"/>
</dbReference>
<dbReference type="OrthoDB" id="5784238at2"/>
<dbReference type="CDD" id="cd02947">
    <property type="entry name" value="TRX_family"/>
    <property type="match status" value="1"/>
</dbReference>
<evidence type="ECO:0000313" key="2">
    <source>
        <dbReference type="EMBL" id="KKK39363.1"/>
    </source>
</evidence>
<gene>
    <name evidence="2" type="ORF">WQ57_03795</name>
</gene>
<dbReference type="Proteomes" id="UP000034166">
    <property type="component" value="Unassembled WGS sequence"/>
</dbReference>
<comment type="caution">
    <text evidence="2">The sequence shown here is derived from an EMBL/GenBank/DDBJ whole genome shotgun (WGS) entry which is preliminary data.</text>
</comment>
<dbReference type="SUPFAM" id="SSF52833">
    <property type="entry name" value="Thioredoxin-like"/>
    <property type="match status" value="1"/>
</dbReference>
<reference evidence="2 3" key="1">
    <citation type="submission" date="2015-04" db="EMBL/GenBank/DDBJ databases">
        <title>Taxonomic description and genome sequence of Bacillus campisalis sp. nov., a novel member of the genus Bacillus isolated from solar saltern.</title>
        <authorList>
            <person name="Mathan Kumar R."/>
            <person name="Kaur G."/>
            <person name="Kumar A."/>
            <person name="Singh N.K."/>
            <person name="Kaur N."/>
            <person name="Kumar N."/>
            <person name="Mayilraj S."/>
        </authorList>
    </citation>
    <scope>NUCLEOTIDE SEQUENCE [LARGE SCALE GENOMIC DNA]</scope>
    <source>
        <strain evidence="2 3">SA2-6</strain>
    </source>
</reference>
<feature type="domain" description="Thioredoxin" evidence="1">
    <location>
        <begin position="4"/>
        <end position="87"/>
    </location>
</feature>
<dbReference type="RefSeq" id="WP_046522398.1">
    <property type="nucleotide sequence ID" value="NZ_LAYY01000003.1"/>
</dbReference>
<name>A0A0M2SYY0_9BACI</name>
<dbReference type="InterPro" id="IPR036249">
    <property type="entry name" value="Thioredoxin-like_sf"/>
</dbReference>
<dbReference type="AlphaFoldDB" id="A0A0M2SYY0"/>
<evidence type="ECO:0000313" key="3">
    <source>
        <dbReference type="Proteomes" id="UP000034166"/>
    </source>
</evidence>
<dbReference type="PATRIC" id="fig|1408103.3.peg.856"/>
<dbReference type="Pfam" id="PF00085">
    <property type="entry name" value="Thioredoxin"/>
    <property type="match status" value="1"/>
</dbReference>
<organism evidence="2 3">
    <name type="scientific">Mesobacillus campisalis</name>
    <dbReference type="NCBI Taxonomy" id="1408103"/>
    <lineage>
        <taxon>Bacteria</taxon>
        <taxon>Bacillati</taxon>
        <taxon>Bacillota</taxon>
        <taxon>Bacilli</taxon>
        <taxon>Bacillales</taxon>
        <taxon>Bacillaceae</taxon>
        <taxon>Mesobacillus</taxon>
    </lineage>
</organism>
<proteinExistence type="predicted"/>
<evidence type="ECO:0000259" key="1">
    <source>
        <dbReference type="Pfam" id="PF00085"/>
    </source>
</evidence>
<accession>A0A0M2SYY0</accession>
<dbReference type="EMBL" id="LAYY01000003">
    <property type="protein sequence ID" value="KKK39363.1"/>
    <property type="molecule type" value="Genomic_DNA"/>
</dbReference>
<dbReference type="InterPro" id="IPR013766">
    <property type="entry name" value="Thioredoxin_domain"/>
</dbReference>
<sequence length="103" mass="11714">MKDWTQTEFEQFIQNRGTGLMYFYTPLCGTCLMASKMLEVVQKLYPKLPLGKADLNYMPGLAEGLEIKSVPCLLLISGGEIVEKIYAFHSVPFLHEQIQQKIV</sequence>
<keyword evidence="3" id="KW-1185">Reference proteome</keyword>